<dbReference type="InterPro" id="IPR029045">
    <property type="entry name" value="ClpP/crotonase-like_dom_sf"/>
</dbReference>
<dbReference type="SUPFAM" id="SSF52096">
    <property type="entry name" value="ClpP/crotonase"/>
    <property type="match status" value="1"/>
</dbReference>
<sequence length="89" mass="9953">MSADIATNVMLELRRQKGGDPGKMEADMKLIEEQVRAQYGEQSDPYYATSRLWDDGLIEPAQTRDILGLCLAIVTSVPEAGRHTPVFRM</sequence>
<accession>A0A159Z841</accession>
<dbReference type="KEGG" id="daa:AKL17_4454"/>
<dbReference type="Gene3D" id="3.90.226.10">
    <property type="entry name" value="2-enoyl-CoA Hydratase, Chain A, domain 1"/>
    <property type="match status" value="1"/>
</dbReference>
<dbReference type="PATRIC" id="fig|1335048.3.peg.4627"/>
<organism evidence="1 2">
    <name type="scientific">Frigidibacter mobilis</name>
    <dbReference type="NCBI Taxonomy" id="1335048"/>
    <lineage>
        <taxon>Bacteria</taxon>
        <taxon>Pseudomonadati</taxon>
        <taxon>Pseudomonadota</taxon>
        <taxon>Alphaproteobacteria</taxon>
        <taxon>Rhodobacterales</taxon>
        <taxon>Paracoccaceae</taxon>
        <taxon>Frigidibacter</taxon>
    </lineage>
</organism>
<dbReference type="PANTHER" id="PTHR22855">
    <property type="entry name" value="ACETYL, PROPIONYL, PYRUVATE, AND GLUTACONYL CARBOXYLASE-RELATED"/>
    <property type="match status" value="1"/>
</dbReference>
<reference evidence="1 2" key="1">
    <citation type="submission" date="2015-09" db="EMBL/GenBank/DDBJ databases">
        <title>Complete genome sequence of Defluviimonas alba cai42t isolated from an oilfield in Xinjiang.</title>
        <authorList>
            <person name="Geng S."/>
            <person name="Pan X."/>
            <person name="Wu X."/>
        </authorList>
    </citation>
    <scope>NUCLEOTIDE SEQUENCE [LARGE SCALE GENOMIC DNA]</scope>
    <source>
        <strain evidence="2">cai42</strain>
    </source>
</reference>
<evidence type="ECO:0000313" key="1">
    <source>
        <dbReference type="EMBL" id="AMY71666.1"/>
    </source>
</evidence>
<dbReference type="STRING" id="1335048.AKL17_4454"/>
<dbReference type="AlphaFoldDB" id="A0A159Z841"/>
<protein>
    <submittedName>
        <fullName evidence="1">Propionyl-CoA carboxylase</fullName>
    </submittedName>
</protein>
<dbReference type="InterPro" id="IPR045190">
    <property type="entry name" value="MCCB/AccD1-like"/>
</dbReference>
<dbReference type="Proteomes" id="UP000076128">
    <property type="component" value="Chromosome"/>
</dbReference>
<gene>
    <name evidence="1" type="ORF">AKL17_4454</name>
</gene>
<dbReference type="EMBL" id="CP012661">
    <property type="protein sequence ID" value="AMY71666.1"/>
    <property type="molecule type" value="Genomic_DNA"/>
</dbReference>
<evidence type="ECO:0000313" key="2">
    <source>
        <dbReference type="Proteomes" id="UP000076128"/>
    </source>
</evidence>
<name>A0A159Z841_9RHOB</name>
<proteinExistence type="predicted"/>
<keyword evidence="2" id="KW-1185">Reference proteome</keyword>